<dbReference type="AlphaFoldDB" id="K0TDR5"/>
<dbReference type="EMBL" id="AGNL01002854">
    <property type="protein sequence ID" value="EJK75580.1"/>
    <property type="molecule type" value="Genomic_DNA"/>
</dbReference>
<feature type="chain" id="PRO_5003841755" evidence="2">
    <location>
        <begin position="33"/>
        <end position="507"/>
    </location>
</feature>
<protein>
    <submittedName>
        <fullName evidence="3">Uncharacterized protein</fullName>
    </submittedName>
</protein>
<gene>
    <name evidence="3" type="ORF">THAOC_02694</name>
</gene>
<evidence type="ECO:0000313" key="3">
    <source>
        <dbReference type="EMBL" id="EJK75580.1"/>
    </source>
</evidence>
<feature type="compositionally biased region" description="Low complexity" evidence="1">
    <location>
        <begin position="202"/>
        <end position="215"/>
    </location>
</feature>
<reference evidence="3 4" key="1">
    <citation type="journal article" date="2012" name="Genome Biol.">
        <title>Genome and low-iron response of an oceanic diatom adapted to chronic iron limitation.</title>
        <authorList>
            <person name="Lommer M."/>
            <person name="Specht M."/>
            <person name="Roy A.S."/>
            <person name="Kraemer L."/>
            <person name="Andreson R."/>
            <person name="Gutowska M.A."/>
            <person name="Wolf J."/>
            <person name="Bergner S.V."/>
            <person name="Schilhabel M.B."/>
            <person name="Klostermeier U.C."/>
            <person name="Beiko R.G."/>
            <person name="Rosenstiel P."/>
            <person name="Hippler M."/>
            <person name="Laroche J."/>
        </authorList>
    </citation>
    <scope>NUCLEOTIDE SEQUENCE [LARGE SCALE GENOMIC DNA]</scope>
    <source>
        <strain evidence="3 4">CCMP1005</strain>
    </source>
</reference>
<feature type="signal peptide" evidence="2">
    <location>
        <begin position="1"/>
        <end position="32"/>
    </location>
</feature>
<sequence length="507" mass="55828">MAAMVQPSLGLMGELAMAIAFAILLSASLAAAQQADDSSTKENEVFTAREGDNETSVPAESNLFAKKTPRPTPWPTYPPATPAPTYSNRPTYSIRDLEGYTFRGFGSCVNSKSEMYCCHIRYNAKTIEECATFCAETYAPHAEEKFIGIEYTTEGWDLPCTCLRDASSEYYGSDNGPIQGVDSYLFNRDTFCYSYDESLVSPVPSSTPSQSTHPTGSDRTDLPSTAPSLSLNPTSVVGGYVGKGACLDDFGNQYSTIKFHGPSPAFCAKHCIRIPTENEDDLVGFQHSTLYENECLCLFGSLTVNPSLTSELRKELGLRSMRAEAFAGKGQVATSTLHEGTRTETPRILLGMILPPAYYEVEDDTMLCFKWTQSSWLDPTVYVEMRPYVFVSLPVLTFCTLADIVLGSGISYVLSNAESQQVSCGIIDYISVSNPADKDAIETMNVIQFDKTSRGDCGIPFGQDSGYGFELLPSKCYYASFKLPKQGDFQLRIDREEWASCLIYNHW</sequence>
<name>K0TDR5_THAOC</name>
<feature type="compositionally biased region" description="Pro residues" evidence="1">
    <location>
        <begin position="70"/>
        <end position="82"/>
    </location>
</feature>
<keyword evidence="2" id="KW-0732">Signal</keyword>
<accession>K0TDR5</accession>
<organism evidence="3 4">
    <name type="scientific">Thalassiosira oceanica</name>
    <name type="common">Marine diatom</name>
    <dbReference type="NCBI Taxonomy" id="159749"/>
    <lineage>
        <taxon>Eukaryota</taxon>
        <taxon>Sar</taxon>
        <taxon>Stramenopiles</taxon>
        <taxon>Ochrophyta</taxon>
        <taxon>Bacillariophyta</taxon>
        <taxon>Coscinodiscophyceae</taxon>
        <taxon>Thalassiosirophycidae</taxon>
        <taxon>Thalassiosirales</taxon>
        <taxon>Thalassiosiraceae</taxon>
        <taxon>Thalassiosira</taxon>
    </lineage>
</organism>
<proteinExistence type="predicted"/>
<evidence type="ECO:0000256" key="1">
    <source>
        <dbReference type="SAM" id="MobiDB-lite"/>
    </source>
</evidence>
<keyword evidence="4" id="KW-1185">Reference proteome</keyword>
<comment type="caution">
    <text evidence="3">The sequence shown here is derived from an EMBL/GenBank/DDBJ whole genome shotgun (WGS) entry which is preliminary data.</text>
</comment>
<evidence type="ECO:0000313" key="4">
    <source>
        <dbReference type="Proteomes" id="UP000266841"/>
    </source>
</evidence>
<feature type="region of interest" description="Disordered" evidence="1">
    <location>
        <begin position="36"/>
        <end position="89"/>
    </location>
</feature>
<evidence type="ECO:0000256" key="2">
    <source>
        <dbReference type="SAM" id="SignalP"/>
    </source>
</evidence>
<dbReference type="Proteomes" id="UP000266841">
    <property type="component" value="Unassembled WGS sequence"/>
</dbReference>
<feature type="region of interest" description="Disordered" evidence="1">
    <location>
        <begin position="202"/>
        <end position="230"/>
    </location>
</feature>
<feature type="compositionally biased region" description="Basic and acidic residues" evidence="1">
    <location>
        <begin position="38"/>
        <end position="52"/>
    </location>
</feature>